<organism evidence="3 4">
    <name type="scientific">Persephonella hydrogeniphila</name>
    <dbReference type="NCBI Taxonomy" id="198703"/>
    <lineage>
        <taxon>Bacteria</taxon>
        <taxon>Pseudomonadati</taxon>
        <taxon>Aquificota</taxon>
        <taxon>Aquificia</taxon>
        <taxon>Aquificales</taxon>
        <taxon>Hydrogenothermaceae</taxon>
        <taxon>Persephonella</taxon>
    </lineage>
</organism>
<dbReference type="SUPFAM" id="SSF53448">
    <property type="entry name" value="Nucleotide-diphospho-sugar transferases"/>
    <property type="match status" value="1"/>
</dbReference>
<evidence type="ECO:0000313" key="3">
    <source>
        <dbReference type="EMBL" id="SNZ06166.1"/>
    </source>
</evidence>
<name>A0A285NE13_9AQUI</name>
<sequence length="313" mass="36560">MYTLSIVIVNWNSGNQLIECLKSIRKAKKSNFYLKKIIVVDNASTDHSLDNVEKINLPIEIIKNPENYGFAKACNIGAKHAEGDFILFLNPDMIVFEDTFVNLFNYIYKHDRPEIGIYGIQLLDDDGNIQKTCARFPNLWNLIVRTVGLDKINPKIFKSYRMEDWSHKETKKIDHVIGAFFLVKRHLFEKLNGFDEKFFVYIEDLDFSKRAHNLGYKTVYITEAKAYHKGGGTSEKVKGKRLFYNAQSRVIYVFKHFGFVKGLILMGFIYFVEPISRISFLTLKRNFNEIPELLKGYLYLYKNTLKIIKTDKK</sequence>
<feature type="transmembrane region" description="Helical" evidence="1">
    <location>
        <begin position="250"/>
        <end position="272"/>
    </location>
</feature>
<dbReference type="RefSeq" id="WP_096999774.1">
    <property type="nucleotide sequence ID" value="NZ_OBEI01000002.1"/>
</dbReference>
<keyword evidence="1" id="KW-1133">Transmembrane helix</keyword>
<evidence type="ECO:0000313" key="4">
    <source>
        <dbReference type="Proteomes" id="UP000219036"/>
    </source>
</evidence>
<dbReference type="PANTHER" id="PTHR43179:SF7">
    <property type="entry name" value="RHAMNOSYLTRANSFERASE WBBL"/>
    <property type="match status" value="1"/>
</dbReference>
<evidence type="ECO:0000259" key="2">
    <source>
        <dbReference type="Pfam" id="PF00535"/>
    </source>
</evidence>
<accession>A0A285NE13</accession>
<protein>
    <recommendedName>
        <fullName evidence="2">Glycosyltransferase 2-like domain-containing protein</fullName>
    </recommendedName>
</protein>
<feature type="domain" description="Glycosyltransferase 2-like" evidence="2">
    <location>
        <begin position="5"/>
        <end position="112"/>
    </location>
</feature>
<dbReference type="Proteomes" id="UP000219036">
    <property type="component" value="Unassembled WGS sequence"/>
</dbReference>
<proteinExistence type="predicted"/>
<dbReference type="Gene3D" id="3.90.550.10">
    <property type="entry name" value="Spore Coat Polysaccharide Biosynthesis Protein SpsA, Chain A"/>
    <property type="match status" value="1"/>
</dbReference>
<evidence type="ECO:0000256" key="1">
    <source>
        <dbReference type="SAM" id="Phobius"/>
    </source>
</evidence>
<dbReference type="AlphaFoldDB" id="A0A285NE13"/>
<dbReference type="PANTHER" id="PTHR43179">
    <property type="entry name" value="RHAMNOSYLTRANSFERASE WBBL"/>
    <property type="match status" value="1"/>
</dbReference>
<dbReference type="InterPro" id="IPR029044">
    <property type="entry name" value="Nucleotide-diphossugar_trans"/>
</dbReference>
<keyword evidence="4" id="KW-1185">Reference proteome</keyword>
<dbReference type="EMBL" id="OBEI01000002">
    <property type="protein sequence ID" value="SNZ06166.1"/>
    <property type="molecule type" value="Genomic_DNA"/>
</dbReference>
<dbReference type="CDD" id="cd04186">
    <property type="entry name" value="GT_2_like_c"/>
    <property type="match status" value="1"/>
</dbReference>
<keyword evidence="1" id="KW-0812">Transmembrane</keyword>
<dbReference type="OrthoDB" id="8335at2"/>
<reference evidence="4" key="1">
    <citation type="submission" date="2017-09" db="EMBL/GenBank/DDBJ databases">
        <authorList>
            <person name="Varghese N."/>
            <person name="Submissions S."/>
        </authorList>
    </citation>
    <scope>NUCLEOTIDE SEQUENCE [LARGE SCALE GENOMIC DNA]</scope>
    <source>
        <strain evidence="4">DSM 15103</strain>
    </source>
</reference>
<keyword evidence="1" id="KW-0472">Membrane</keyword>
<dbReference type="Pfam" id="PF00535">
    <property type="entry name" value="Glycos_transf_2"/>
    <property type="match status" value="1"/>
</dbReference>
<gene>
    <name evidence="3" type="ORF">SAMN06265182_0584</name>
</gene>
<dbReference type="InterPro" id="IPR001173">
    <property type="entry name" value="Glyco_trans_2-like"/>
</dbReference>